<dbReference type="InterPro" id="IPR050298">
    <property type="entry name" value="Gram-neg_bact_OMP"/>
</dbReference>
<comment type="subunit">
    <text evidence="2">Homotrimer.</text>
</comment>
<keyword evidence="9" id="KW-0472">Membrane</keyword>
<name>A0A0H2XPG3_BURO1</name>
<accession>A0A0H2XPG3</accession>
<dbReference type="InterPro" id="IPR023614">
    <property type="entry name" value="Porin_dom_sf"/>
</dbReference>
<dbReference type="PANTHER" id="PTHR34501">
    <property type="entry name" value="PROTEIN YDDL-RELATED"/>
    <property type="match status" value="1"/>
</dbReference>
<evidence type="ECO:0000256" key="5">
    <source>
        <dbReference type="ARBA" id="ARBA00022692"/>
    </source>
</evidence>
<evidence type="ECO:0000256" key="8">
    <source>
        <dbReference type="ARBA" id="ARBA00023114"/>
    </source>
</evidence>
<dbReference type="Pfam" id="PF13609">
    <property type="entry name" value="Porin_4"/>
    <property type="match status" value="1"/>
</dbReference>
<evidence type="ECO:0000256" key="3">
    <source>
        <dbReference type="ARBA" id="ARBA00022448"/>
    </source>
</evidence>
<feature type="domain" description="Porin" evidence="11">
    <location>
        <begin position="30"/>
        <end position="341"/>
    </location>
</feature>
<dbReference type="GO" id="GO:0009279">
    <property type="term" value="C:cell outer membrane"/>
    <property type="evidence" value="ECO:0007669"/>
    <property type="project" value="UniProtKB-SubCell"/>
</dbReference>
<dbReference type="HOGENOM" id="CLU_038238_1_0_4"/>
<keyword evidence="3" id="KW-0813">Transport</keyword>
<evidence type="ECO:0000256" key="10">
    <source>
        <dbReference type="ARBA" id="ARBA00023237"/>
    </source>
</evidence>
<proteinExistence type="predicted"/>
<dbReference type="GO" id="GO:0015288">
    <property type="term" value="F:porin activity"/>
    <property type="evidence" value="ECO:0007669"/>
    <property type="project" value="UniProtKB-KW"/>
</dbReference>
<dbReference type="InterPro" id="IPR033900">
    <property type="entry name" value="Gram_neg_porin_domain"/>
</dbReference>
<dbReference type="GO" id="GO:0006811">
    <property type="term" value="P:monoatomic ion transport"/>
    <property type="evidence" value="ECO:0007669"/>
    <property type="project" value="UniProtKB-KW"/>
</dbReference>
<keyword evidence="8" id="KW-0626">Porin</keyword>
<comment type="subcellular location">
    <subcellularLocation>
        <location evidence="1">Cell outer membrane</location>
        <topology evidence="1">Multi-pass membrane protein</topology>
    </subcellularLocation>
</comment>
<organism evidence="12">
    <name type="scientific">Burkholderia orbicola (strain AU 1054)</name>
    <dbReference type="NCBI Taxonomy" id="331271"/>
    <lineage>
        <taxon>Bacteria</taxon>
        <taxon>Pseudomonadati</taxon>
        <taxon>Pseudomonadota</taxon>
        <taxon>Betaproteobacteria</taxon>
        <taxon>Burkholderiales</taxon>
        <taxon>Burkholderiaceae</taxon>
        <taxon>Burkholderia</taxon>
        <taxon>Burkholderia cepacia complex</taxon>
        <taxon>Burkholderia orbicola</taxon>
    </lineage>
</organism>
<dbReference type="AlphaFoldDB" id="A0A0H2XPG3"/>
<evidence type="ECO:0000313" key="12">
    <source>
        <dbReference type="EMBL" id="ABF76469.1"/>
    </source>
</evidence>
<keyword evidence="10" id="KW-0998">Cell outer membrane</keyword>
<protein>
    <submittedName>
        <fullName evidence="12">Porin, Gram-negative type</fullName>
    </submittedName>
</protein>
<keyword evidence="7" id="KW-0406">Ion transport</keyword>
<dbReference type="SUPFAM" id="SSF56935">
    <property type="entry name" value="Porins"/>
    <property type="match status" value="1"/>
</dbReference>
<evidence type="ECO:0000256" key="6">
    <source>
        <dbReference type="ARBA" id="ARBA00022729"/>
    </source>
</evidence>
<keyword evidence="5" id="KW-0812">Transmembrane</keyword>
<dbReference type="EMBL" id="CP000378">
    <property type="protein sequence ID" value="ABF76469.1"/>
    <property type="molecule type" value="Genomic_DNA"/>
</dbReference>
<dbReference type="CDD" id="cd00342">
    <property type="entry name" value="gram_neg_porins"/>
    <property type="match status" value="1"/>
</dbReference>
<sequence precursor="true">MKKTRQVVVRVAARRVVGTVGVTAIFSAGLVLHSVGAYADSGSQVQLYGLLGTYVGSIKRSDTPQAAVQMGSGGLTTSFWGIRGKEDLGGGVGAIFVLESFFQPANGALGRSAADPFWSRNAYVGFQGDFGQVTFGRQRNPAYTAESLVNPFGSSTVFSPLVLQTFVTNYGGTIIGDTVWNNTVKYTTPDFKGFAATVIYGLGGVAGSPGVGNLGVHLNYRGHGLTAVLSGQRVRYTAAGPVGAQYAYLAGAAYDFKLVTLYGAWAMTSDASTPTGSHTYEAGLSIPLSPADFLLAEWARTKRSGATRAASGLRNTASVGYNHLLSKRTDLYAIYAYDKLSAHPIGNSFAVGIRHTF</sequence>
<evidence type="ECO:0000256" key="2">
    <source>
        <dbReference type="ARBA" id="ARBA00011233"/>
    </source>
</evidence>
<dbReference type="GO" id="GO:0046930">
    <property type="term" value="C:pore complex"/>
    <property type="evidence" value="ECO:0007669"/>
    <property type="project" value="UniProtKB-KW"/>
</dbReference>
<evidence type="ECO:0000256" key="9">
    <source>
        <dbReference type="ARBA" id="ARBA00023136"/>
    </source>
</evidence>
<evidence type="ECO:0000256" key="4">
    <source>
        <dbReference type="ARBA" id="ARBA00022452"/>
    </source>
</evidence>
<gene>
    <name evidence="12" type="ordered locus">Bcen_1564</name>
</gene>
<evidence type="ECO:0000256" key="7">
    <source>
        <dbReference type="ARBA" id="ARBA00023065"/>
    </source>
</evidence>
<keyword evidence="4" id="KW-1134">Transmembrane beta strand</keyword>
<reference evidence="12" key="1">
    <citation type="submission" date="2006-05" db="EMBL/GenBank/DDBJ databases">
        <title>Complete sequence of chromosome 1 of Burkholderia cenocepacia AU 1054.</title>
        <authorList>
            <consortium name="US DOE Joint Genome Institute"/>
            <person name="Copeland A."/>
            <person name="Lucas S."/>
            <person name="Lapidus A."/>
            <person name="Barry K."/>
            <person name="Detter J.C."/>
            <person name="Glavina del Rio T."/>
            <person name="Hammon N."/>
            <person name="Israni S."/>
            <person name="Dalin E."/>
            <person name="Tice H."/>
            <person name="Pitluck S."/>
            <person name="Chain P."/>
            <person name="Malfatti S."/>
            <person name="Shin M."/>
            <person name="Vergez L."/>
            <person name="Schmutz J."/>
            <person name="Larimer F."/>
            <person name="Land M."/>
            <person name="Hauser L."/>
            <person name="Kyrpides N."/>
            <person name="Lykidis A."/>
            <person name="LiPuma J.J."/>
            <person name="Konstantinidis K."/>
            <person name="Tiedje J.M."/>
            <person name="Richardson P."/>
        </authorList>
    </citation>
    <scope>NUCLEOTIDE SEQUENCE [LARGE SCALE GENOMIC DNA]</scope>
    <source>
        <strain evidence="12">AU 1054</strain>
    </source>
</reference>
<dbReference type="PANTHER" id="PTHR34501:SF9">
    <property type="entry name" value="MAJOR OUTER MEMBRANE PROTEIN P.IA"/>
    <property type="match status" value="1"/>
</dbReference>
<dbReference type="Gene3D" id="2.40.160.10">
    <property type="entry name" value="Porin"/>
    <property type="match status" value="1"/>
</dbReference>
<evidence type="ECO:0000256" key="1">
    <source>
        <dbReference type="ARBA" id="ARBA00004571"/>
    </source>
</evidence>
<evidence type="ECO:0000259" key="11">
    <source>
        <dbReference type="Pfam" id="PF13609"/>
    </source>
</evidence>
<keyword evidence="6" id="KW-0732">Signal</keyword>